<evidence type="ECO:0000256" key="1">
    <source>
        <dbReference type="SAM" id="SignalP"/>
    </source>
</evidence>
<accession>A0A2T6ZQ80</accession>
<dbReference type="AlphaFoldDB" id="A0A2T6ZQ80"/>
<name>A0A2T6ZQ80_TUBBO</name>
<organism evidence="2 3">
    <name type="scientific">Tuber borchii</name>
    <name type="common">White truffle</name>
    <dbReference type="NCBI Taxonomy" id="42251"/>
    <lineage>
        <taxon>Eukaryota</taxon>
        <taxon>Fungi</taxon>
        <taxon>Dikarya</taxon>
        <taxon>Ascomycota</taxon>
        <taxon>Pezizomycotina</taxon>
        <taxon>Pezizomycetes</taxon>
        <taxon>Pezizales</taxon>
        <taxon>Tuberaceae</taxon>
        <taxon>Tuber</taxon>
    </lineage>
</organism>
<reference evidence="2 3" key="1">
    <citation type="submission" date="2017-04" db="EMBL/GenBank/DDBJ databases">
        <title>Draft genome sequence of Tuber borchii Vittad., a whitish edible truffle.</title>
        <authorList>
            <consortium name="DOE Joint Genome Institute"/>
            <person name="Murat C."/>
            <person name="Kuo A."/>
            <person name="Barry K.W."/>
            <person name="Clum A."/>
            <person name="Dockter R.B."/>
            <person name="Fauchery L."/>
            <person name="Iotti M."/>
            <person name="Kohler A."/>
            <person name="Labutti K."/>
            <person name="Lindquist E.A."/>
            <person name="Lipzen A."/>
            <person name="Ohm R.A."/>
            <person name="Wang M."/>
            <person name="Grigoriev I.V."/>
            <person name="Zambonelli A."/>
            <person name="Martin F.M."/>
        </authorList>
    </citation>
    <scope>NUCLEOTIDE SEQUENCE [LARGE SCALE GENOMIC DNA]</scope>
    <source>
        <strain evidence="2 3">Tbo3840</strain>
    </source>
</reference>
<dbReference type="Proteomes" id="UP000244722">
    <property type="component" value="Unassembled WGS sequence"/>
</dbReference>
<proteinExistence type="predicted"/>
<evidence type="ECO:0000313" key="3">
    <source>
        <dbReference type="Proteomes" id="UP000244722"/>
    </source>
</evidence>
<dbReference type="EMBL" id="NESQ01000147">
    <property type="protein sequence ID" value="PUU77650.1"/>
    <property type="molecule type" value="Genomic_DNA"/>
</dbReference>
<protein>
    <recommendedName>
        <fullName evidence="4">Secreted protein</fullName>
    </recommendedName>
</protein>
<sequence length="90" mass="10336">MFIRDGLLLASLLVFSSHYSGRSRMGDSYALPGHWQRTHLCSTCLYRPEMPTKAMPLRPGDQVYNFPSPPHFDRVAGHQTYHKISLEYVP</sequence>
<keyword evidence="1" id="KW-0732">Signal</keyword>
<comment type="caution">
    <text evidence="2">The sequence shown here is derived from an EMBL/GenBank/DDBJ whole genome shotgun (WGS) entry which is preliminary data.</text>
</comment>
<gene>
    <name evidence="2" type="ORF">B9Z19DRAFT_1085888</name>
</gene>
<keyword evidence="3" id="KW-1185">Reference proteome</keyword>
<evidence type="ECO:0000313" key="2">
    <source>
        <dbReference type="EMBL" id="PUU77650.1"/>
    </source>
</evidence>
<feature type="chain" id="PRO_5015692450" description="Secreted protein" evidence="1">
    <location>
        <begin position="22"/>
        <end position="90"/>
    </location>
</feature>
<feature type="signal peptide" evidence="1">
    <location>
        <begin position="1"/>
        <end position="21"/>
    </location>
</feature>
<evidence type="ECO:0008006" key="4">
    <source>
        <dbReference type="Google" id="ProtNLM"/>
    </source>
</evidence>